<keyword evidence="1" id="KW-0812">Transmembrane</keyword>
<organism evidence="2 3">
    <name type="scientific">Mesobacillus foraminis</name>
    <dbReference type="NCBI Taxonomy" id="279826"/>
    <lineage>
        <taxon>Bacteria</taxon>
        <taxon>Bacillati</taxon>
        <taxon>Bacillota</taxon>
        <taxon>Bacilli</taxon>
        <taxon>Bacillales</taxon>
        <taxon>Bacillaceae</taxon>
        <taxon>Mesobacillus</taxon>
    </lineage>
</organism>
<proteinExistence type="predicted"/>
<evidence type="ECO:0000313" key="2">
    <source>
        <dbReference type="EMBL" id="TCN27250.1"/>
    </source>
</evidence>
<reference evidence="2 3" key="1">
    <citation type="journal article" date="2015" name="Stand. Genomic Sci.">
        <title>Genomic Encyclopedia of Bacterial and Archaeal Type Strains, Phase III: the genomes of soil and plant-associated and newly described type strains.</title>
        <authorList>
            <person name="Whitman W.B."/>
            <person name="Woyke T."/>
            <person name="Klenk H.P."/>
            <person name="Zhou Y."/>
            <person name="Lilburn T.G."/>
            <person name="Beck B.J."/>
            <person name="De Vos P."/>
            <person name="Vandamme P."/>
            <person name="Eisen J.A."/>
            <person name="Garrity G."/>
            <person name="Hugenholtz P."/>
            <person name="Kyrpides N.C."/>
        </authorList>
    </citation>
    <scope>NUCLEOTIDE SEQUENCE [LARGE SCALE GENOMIC DNA]</scope>
    <source>
        <strain evidence="2 3">CV53</strain>
    </source>
</reference>
<accession>A0A4V2RE41</accession>
<feature type="transmembrane region" description="Helical" evidence="1">
    <location>
        <begin position="6"/>
        <end position="30"/>
    </location>
</feature>
<evidence type="ECO:0000313" key="3">
    <source>
        <dbReference type="Proteomes" id="UP000295689"/>
    </source>
</evidence>
<comment type="caution">
    <text evidence="2">The sequence shown here is derived from an EMBL/GenBank/DDBJ whole genome shotgun (WGS) entry which is preliminary data.</text>
</comment>
<protein>
    <submittedName>
        <fullName evidence="2">Uncharacterized protein</fullName>
    </submittedName>
</protein>
<sequence>MDFLYQALIYIHVLSVIASIGPFFILFPLIKKLPEAEGQLLESYLETFRFVVTLTKHAGHVLVGSGILLVVTGPWTWVTPWIVMTLVIMFGSLFFLARAFSPLLRQFLEGNQDKPALASKLHYALWKYLVLLALMLWFMVAKPALWW</sequence>
<keyword evidence="1" id="KW-1133">Transmembrane helix</keyword>
<gene>
    <name evidence="2" type="ORF">EV146_102197</name>
</gene>
<name>A0A4V2RE41_9BACI</name>
<dbReference type="Proteomes" id="UP000295689">
    <property type="component" value="Unassembled WGS sequence"/>
</dbReference>
<dbReference type="EMBL" id="SLVV01000002">
    <property type="protein sequence ID" value="TCN27250.1"/>
    <property type="molecule type" value="Genomic_DNA"/>
</dbReference>
<evidence type="ECO:0000256" key="1">
    <source>
        <dbReference type="SAM" id="Phobius"/>
    </source>
</evidence>
<feature type="transmembrane region" description="Helical" evidence="1">
    <location>
        <begin position="121"/>
        <end position="140"/>
    </location>
</feature>
<dbReference type="RefSeq" id="WP_132001868.1">
    <property type="nucleotide sequence ID" value="NZ_JABUHM010000001.1"/>
</dbReference>
<keyword evidence="3" id="KW-1185">Reference proteome</keyword>
<dbReference type="AlphaFoldDB" id="A0A4V2RE41"/>
<keyword evidence="1" id="KW-0472">Membrane</keyword>
<feature type="transmembrane region" description="Helical" evidence="1">
    <location>
        <begin position="77"/>
        <end position="100"/>
    </location>
</feature>